<proteinExistence type="predicted"/>
<feature type="non-terminal residue" evidence="2">
    <location>
        <position position="271"/>
    </location>
</feature>
<dbReference type="PANTHER" id="PTHR32294">
    <property type="entry name" value="DNA POLYMERASE III SUBUNIT ALPHA"/>
    <property type="match status" value="1"/>
</dbReference>
<accession>A0A9N9PJ87</accession>
<comment type="caution">
    <text evidence="2">The sequence shown here is derived from an EMBL/GenBank/DDBJ whole genome shotgun (WGS) entry which is preliminary data.</text>
</comment>
<evidence type="ECO:0000259" key="1">
    <source>
        <dbReference type="Pfam" id="PF07733"/>
    </source>
</evidence>
<protein>
    <submittedName>
        <fullName evidence="2">12563_t:CDS:1</fullName>
    </submittedName>
</protein>
<organism evidence="2 3">
    <name type="scientific">Cetraspora pellucida</name>
    <dbReference type="NCBI Taxonomy" id="1433469"/>
    <lineage>
        <taxon>Eukaryota</taxon>
        <taxon>Fungi</taxon>
        <taxon>Fungi incertae sedis</taxon>
        <taxon>Mucoromycota</taxon>
        <taxon>Glomeromycotina</taxon>
        <taxon>Glomeromycetes</taxon>
        <taxon>Diversisporales</taxon>
        <taxon>Gigasporaceae</taxon>
        <taxon>Cetraspora</taxon>
    </lineage>
</organism>
<gene>
    <name evidence="2" type="ORF">CPELLU_LOCUS20107</name>
</gene>
<reference evidence="2" key="1">
    <citation type="submission" date="2021-06" db="EMBL/GenBank/DDBJ databases">
        <authorList>
            <person name="Kallberg Y."/>
            <person name="Tangrot J."/>
            <person name="Rosling A."/>
        </authorList>
    </citation>
    <scope>NUCLEOTIDE SEQUENCE</scope>
    <source>
        <strain evidence="2">FL966</strain>
    </source>
</reference>
<dbReference type="AlphaFoldDB" id="A0A9N9PJ87"/>
<dbReference type="GO" id="GO:0008408">
    <property type="term" value="F:3'-5' exonuclease activity"/>
    <property type="evidence" value="ECO:0007669"/>
    <property type="project" value="InterPro"/>
</dbReference>
<evidence type="ECO:0000313" key="3">
    <source>
        <dbReference type="Proteomes" id="UP000789759"/>
    </source>
</evidence>
<dbReference type="GO" id="GO:0006260">
    <property type="term" value="P:DNA replication"/>
    <property type="evidence" value="ECO:0007669"/>
    <property type="project" value="InterPro"/>
</dbReference>
<feature type="domain" description="Bacterial DNA polymerase III alpha subunit NTPase" evidence="1">
    <location>
        <begin position="139"/>
        <end position="270"/>
    </location>
</feature>
<name>A0A9N9PJ87_9GLOM</name>
<dbReference type="InterPro" id="IPR011708">
    <property type="entry name" value="DNA_pol3_alpha_NTPase_dom"/>
</dbReference>
<dbReference type="EMBL" id="CAJVQA010055939">
    <property type="protein sequence ID" value="CAG8825501.1"/>
    <property type="molecule type" value="Genomic_DNA"/>
</dbReference>
<evidence type="ECO:0000313" key="2">
    <source>
        <dbReference type="EMBL" id="CAG8825501.1"/>
    </source>
</evidence>
<dbReference type="Pfam" id="PF07733">
    <property type="entry name" value="DNA_pol3_alpha"/>
    <property type="match status" value="1"/>
</dbReference>
<dbReference type="InterPro" id="IPR004805">
    <property type="entry name" value="DnaE2/DnaE/PolC"/>
</dbReference>
<dbReference type="PANTHER" id="PTHR32294:SF5">
    <property type="entry name" value="DNA POLYMERASE III POLC-TYPE"/>
    <property type="match status" value="1"/>
</dbReference>
<sequence>MGGEDVKDLARRIITTAEALDMLIIASHNVHYCEKKEKLLKQIIVANEGMNNTKHYLYYEATWEGKQDRFADLPLQHLLTLEEMNPQKIVNLIGKVDIKQPPLNYSATENVRGEESDLITAYTQRANELFGEIWPEFGRYVFIYWLAYKVVKKTHADGYLVGSRGSIGSSFIAYLCGITDLNPLPFYKFCPACRYTELYQAPDRIFSCYDYQKQENCPHCPNLLTMEGHNLPFETFFGWEGEKSPDIDLNFSGDYQKSAHNYVRQLLGEDA</sequence>
<dbReference type="Proteomes" id="UP000789759">
    <property type="component" value="Unassembled WGS sequence"/>
</dbReference>
<keyword evidence="3" id="KW-1185">Reference proteome</keyword>
<dbReference type="OrthoDB" id="2386546at2759"/>